<keyword evidence="3" id="KW-0238">DNA-binding</keyword>
<keyword evidence="7" id="KW-1185">Reference proteome</keyword>
<accession>A0A6N7LKB8</accession>
<evidence type="ECO:0000313" key="6">
    <source>
        <dbReference type="EMBL" id="MQX17760.1"/>
    </source>
</evidence>
<dbReference type="GO" id="GO:0006310">
    <property type="term" value="P:DNA recombination"/>
    <property type="evidence" value="ECO:0007669"/>
    <property type="project" value="UniProtKB-KW"/>
</dbReference>
<evidence type="ECO:0000256" key="4">
    <source>
        <dbReference type="ARBA" id="ARBA00023172"/>
    </source>
</evidence>
<dbReference type="PANTHER" id="PTHR30349">
    <property type="entry name" value="PHAGE INTEGRASE-RELATED"/>
    <property type="match status" value="1"/>
</dbReference>
<dbReference type="GO" id="GO:0003677">
    <property type="term" value="F:DNA binding"/>
    <property type="evidence" value="ECO:0007669"/>
    <property type="project" value="UniProtKB-KW"/>
</dbReference>
<dbReference type="CDD" id="cd00397">
    <property type="entry name" value="DNA_BRE_C"/>
    <property type="match status" value="1"/>
</dbReference>
<proteinExistence type="inferred from homology"/>
<evidence type="ECO:0000256" key="2">
    <source>
        <dbReference type="ARBA" id="ARBA00022908"/>
    </source>
</evidence>
<dbReference type="Gene3D" id="1.10.150.130">
    <property type="match status" value="1"/>
</dbReference>
<dbReference type="InterPro" id="IPR002104">
    <property type="entry name" value="Integrase_catalytic"/>
</dbReference>
<dbReference type="PANTHER" id="PTHR30349:SF41">
    <property type="entry name" value="INTEGRASE_RECOMBINASE PROTEIN MJ0367-RELATED"/>
    <property type="match status" value="1"/>
</dbReference>
<organism evidence="6 7">
    <name type="scientific">Sinorhizobium terangae</name>
    <dbReference type="NCBI Taxonomy" id="110322"/>
    <lineage>
        <taxon>Bacteria</taxon>
        <taxon>Pseudomonadati</taxon>
        <taxon>Pseudomonadota</taxon>
        <taxon>Alphaproteobacteria</taxon>
        <taxon>Hyphomicrobiales</taxon>
        <taxon>Rhizobiaceae</taxon>
        <taxon>Sinorhizobium/Ensifer group</taxon>
        <taxon>Sinorhizobium</taxon>
    </lineage>
</organism>
<dbReference type="EMBL" id="WITC01000101">
    <property type="protein sequence ID" value="MQX17760.1"/>
    <property type="molecule type" value="Genomic_DNA"/>
</dbReference>
<dbReference type="InterPro" id="IPR010998">
    <property type="entry name" value="Integrase_recombinase_N"/>
</dbReference>
<dbReference type="OrthoDB" id="7873969at2"/>
<dbReference type="GO" id="GO:0015074">
    <property type="term" value="P:DNA integration"/>
    <property type="evidence" value="ECO:0007669"/>
    <property type="project" value="UniProtKB-KW"/>
</dbReference>
<protein>
    <submittedName>
        <fullName evidence="6">Tyrosine-type recombinase/integrase</fullName>
    </submittedName>
</protein>
<dbReference type="Gene3D" id="1.10.443.10">
    <property type="entry name" value="Intergrase catalytic core"/>
    <property type="match status" value="1"/>
</dbReference>
<name>A0A6N7LKB8_SINTE</name>
<dbReference type="AlphaFoldDB" id="A0A6N7LKB8"/>
<dbReference type="SUPFAM" id="SSF56349">
    <property type="entry name" value="DNA breaking-rejoining enzymes"/>
    <property type="match status" value="1"/>
</dbReference>
<comment type="caution">
    <text evidence="6">The sequence shown here is derived from an EMBL/GenBank/DDBJ whole genome shotgun (WGS) entry which is preliminary data.</text>
</comment>
<gene>
    <name evidence="6" type="ORF">GHK62_24315</name>
</gene>
<keyword evidence="4" id="KW-0233">DNA recombination</keyword>
<dbReference type="Pfam" id="PF00589">
    <property type="entry name" value="Phage_integrase"/>
    <property type="match status" value="1"/>
</dbReference>
<dbReference type="PROSITE" id="PS51898">
    <property type="entry name" value="TYR_RECOMBINASE"/>
    <property type="match status" value="1"/>
</dbReference>
<evidence type="ECO:0000256" key="1">
    <source>
        <dbReference type="ARBA" id="ARBA00008857"/>
    </source>
</evidence>
<reference evidence="6 7" key="1">
    <citation type="journal article" date="2013" name="Genome Biol.">
        <title>Comparative genomics of the core and accessory genomes of 48 Sinorhizobium strains comprising five genospecies.</title>
        <authorList>
            <person name="Sugawara M."/>
            <person name="Epstein B."/>
            <person name="Badgley B.D."/>
            <person name="Unno T."/>
            <person name="Xu L."/>
            <person name="Reese J."/>
            <person name="Gyaneshwar P."/>
            <person name="Denny R."/>
            <person name="Mudge J."/>
            <person name="Bharti A.K."/>
            <person name="Farmer A.D."/>
            <person name="May G.D."/>
            <person name="Woodward J.E."/>
            <person name="Medigue C."/>
            <person name="Vallenet D."/>
            <person name="Lajus A."/>
            <person name="Rouy Z."/>
            <person name="Martinez-Vaz B."/>
            <person name="Tiffin P."/>
            <person name="Young N.D."/>
            <person name="Sadowsky M.J."/>
        </authorList>
    </citation>
    <scope>NUCLEOTIDE SEQUENCE [LARGE SCALE GENOMIC DNA]</scope>
    <source>
        <strain evidence="6 7">USDA4894</strain>
    </source>
</reference>
<feature type="domain" description="Tyr recombinase" evidence="5">
    <location>
        <begin position="188"/>
        <end position="360"/>
    </location>
</feature>
<evidence type="ECO:0000259" key="5">
    <source>
        <dbReference type="PROSITE" id="PS51898"/>
    </source>
</evidence>
<dbReference type="InterPro" id="IPR011010">
    <property type="entry name" value="DNA_brk_join_enz"/>
</dbReference>
<evidence type="ECO:0000313" key="7">
    <source>
        <dbReference type="Proteomes" id="UP000439983"/>
    </source>
</evidence>
<sequence length="368" mass="41423">MLSTMPKRVNDKLPKGVSLDRDFRTREPRYYFRAPGKKKIRLREKPGTAEFDREVACARLGVAYVPEGQEEKRPEPLKRQAAEGTVDWLLAEYKRRVQGNISATVLARRSTILEEVCEYKFGKARCGDLPYADMRKRHVLEIRDALREKPGARNDVKRAISAMFSWAVESDLAALNPAAKIKLLYSGDGFHTWTVEEVRQFEATHPAGSKARLMLHLALYTGLRLDSLAILGRQHIRNGILSIRPEKTRKSSGVTVEIPVLPDLQKTIDASPTGELTFLVTEFKKPFTTNGLGNKMRDWCDQAGLFHCTTHGLRKAGATIAAENGATDEELMAIFGWTTKNQTTTYTKKARRKKMAAGAMHKLVPEQK</sequence>
<comment type="similarity">
    <text evidence="1">Belongs to the 'phage' integrase family.</text>
</comment>
<dbReference type="Proteomes" id="UP000439983">
    <property type="component" value="Unassembled WGS sequence"/>
</dbReference>
<keyword evidence="2" id="KW-0229">DNA integration</keyword>
<dbReference type="InterPro" id="IPR050090">
    <property type="entry name" value="Tyrosine_recombinase_XerCD"/>
</dbReference>
<evidence type="ECO:0000256" key="3">
    <source>
        <dbReference type="ARBA" id="ARBA00023125"/>
    </source>
</evidence>
<dbReference type="InterPro" id="IPR013762">
    <property type="entry name" value="Integrase-like_cat_sf"/>
</dbReference>